<feature type="binding site" evidence="6">
    <location>
        <position position="101"/>
    </location>
    <ligand>
        <name>Mg(2+)</name>
        <dbReference type="ChEBI" id="CHEBI:18420"/>
    </ligand>
</feature>
<dbReference type="GO" id="GO:0000287">
    <property type="term" value="F:magnesium ion binding"/>
    <property type="evidence" value="ECO:0007669"/>
    <property type="project" value="UniProtKB-UniRule"/>
</dbReference>
<feature type="domain" description="PIN" evidence="7">
    <location>
        <begin position="2"/>
        <end position="126"/>
    </location>
</feature>
<dbReference type="EC" id="3.1.-.-" evidence="6"/>
<name>A0A1H0AEN0_9ACTN</name>
<dbReference type="GO" id="GO:0016787">
    <property type="term" value="F:hydrolase activity"/>
    <property type="evidence" value="ECO:0007669"/>
    <property type="project" value="UniProtKB-KW"/>
</dbReference>
<dbReference type="PANTHER" id="PTHR42188">
    <property type="entry name" value="23S RRNA-SPECIFIC ENDONUCLEASE VAPC20"/>
    <property type="match status" value="1"/>
</dbReference>
<dbReference type="GO" id="GO:0004521">
    <property type="term" value="F:RNA endonuclease activity"/>
    <property type="evidence" value="ECO:0007669"/>
    <property type="project" value="InterPro"/>
</dbReference>
<dbReference type="SUPFAM" id="SSF88723">
    <property type="entry name" value="PIN domain-like"/>
    <property type="match status" value="1"/>
</dbReference>
<accession>A0A1H0AEN0</accession>
<dbReference type="GO" id="GO:0016075">
    <property type="term" value="P:rRNA catabolic process"/>
    <property type="evidence" value="ECO:0007669"/>
    <property type="project" value="TreeGrafter"/>
</dbReference>
<dbReference type="HAMAP" id="MF_00265">
    <property type="entry name" value="VapC_Nob1"/>
    <property type="match status" value="1"/>
</dbReference>
<protein>
    <recommendedName>
        <fullName evidence="6">Ribonuclease VapC</fullName>
        <shortName evidence="6">RNase VapC</shortName>
        <ecNumber evidence="6">3.1.-.-</ecNumber>
    </recommendedName>
    <alternativeName>
        <fullName evidence="6">Toxin VapC</fullName>
    </alternativeName>
</protein>
<dbReference type="Gene3D" id="3.40.50.1010">
    <property type="entry name" value="5'-nuclease"/>
    <property type="match status" value="1"/>
</dbReference>
<dbReference type="InterPro" id="IPR022907">
    <property type="entry name" value="VapC_family"/>
</dbReference>
<evidence type="ECO:0000256" key="2">
    <source>
        <dbReference type="ARBA" id="ARBA00022722"/>
    </source>
</evidence>
<proteinExistence type="inferred from homology"/>
<evidence type="ECO:0000256" key="5">
    <source>
        <dbReference type="ARBA" id="ARBA00022842"/>
    </source>
</evidence>
<comment type="cofactor">
    <cofactor evidence="6">
        <name>Mg(2+)</name>
        <dbReference type="ChEBI" id="CHEBI:18420"/>
    </cofactor>
</comment>
<reference evidence="8 9" key="1">
    <citation type="submission" date="2016-10" db="EMBL/GenBank/DDBJ databases">
        <authorList>
            <person name="de Groot N.N."/>
        </authorList>
    </citation>
    <scope>NUCLEOTIDE SEQUENCE [LARGE SCALE GENOMIC DNA]</scope>
    <source>
        <strain evidence="8 9">CGMCC 1.11147</strain>
    </source>
</reference>
<keyword evidence="3 6" id="KW-0479">Metal-binding</keyword>
<keyword evidence="5 6" id="KW-0460">Magnesium</keyword>
<gene>
    <name evidence="6" type="primary">vapC</name>
    <name evidence="8" type="ORF">SAMN05192576_2011</name>
</gene>
<dbReference type="InterPro" id="IPR002716">
    <property type="entry name" value="PIN_dom"/>
</dbReference>
<keyword evidence="9" id="KW-1185">Reference proteome</keyword>
<dbReference type="STRING" id="1005944.SAMN05192576_2011"/>
<evidence type="ECO:0000313" key="9">
    <source>
        <dbReference type="Proteomes" id="UP000199004"/>
    </source>
</evidence>
<evidence type="ECO:0000256" key="1">
    <source>
        <dbReference type="ARBA" id="ARBA00022649"/>
    </source>
</evidence>
<dbReference type="InterPro" id="IPR039018">
    <property type="entry name" value="VapC20-like"/>
</dbReference>
<dbReference type="OrthoDB" id="32665at2"/>
<comment type="function">
    <text evidence="6">Toxic component of a toxin-antitoxin (TA) system. An RNase.</text>
</comment>
<keyword evidence="4 6" id="KW-0378">Hydrolase</keyword>
<dbReference type="Proteomes" id="UP000199004">
    <property type="component" value="Unassembled WGS sequence"/>
</dbReference>
<evidence type="ECO:0000259" key="7">
    <source>
        <dbReference type="Pfam" id="PF01850"/>
    </source>
</evidence>
<evidence type="ECO:0000313" key="8">
    <source>
        <dbReference type="EMBL" id="SDN31784.1"/>
    </source>
</evidence>
<dbReference type="PANTHER" id="PTHR42188:SF1">
    <property type="entry name" value="23S RRNA-SPECIFIC ENDONUCLEASE VAPC20"/>
    <property type="match status" value="1"/>
</dbReference>
<feature type="binding site" evidence="6">
    <location>
        <position position="5"/>
    </location>
    <ligand>
        <name>Mg(2+)</name>
        <dbReference type="ChEBI" id="CHEBI:18420"/>
    </ligand>
</feature>
<comment type="similarity">
    <text evidence="6">Belongs to the PINc/VapC protein family.</text>
</comment>
<dbReference type="GO" id="GO:0090729">
    <property type="term" value="F:toxin activity"/>
    <property type="evidence" value="ECO:0007669"/>
    <property type="project" value="UniProtKB-KW"/>
</dbReference>
<dbReference type="RefSeq" id="WP_091024245.1">
    <property type="nucleotide sequence ID" value="NZ_BKAE01000011.1"/>
</dbReference>
<dbReference type="AlphaFoldDB" id="A0A1H0AEN0"/>
<keyword evidence="1 6" id="KW-1277">Toxin-antitoxin system</keyword>
<keyword evidence="2 6" id="KW-0540">Nuclease</keyword>
<organism evidence="8 9">
    <name type="scientific">Nocardioides szechwanensis</name>
    <dbReference type="NCBI Taxonomy" id="1005944"/>
    <lineage>
        <taxon>Bacteria</taxon>
        <taxon>Bacillati</taxon>
        <taxon>Actinomycetota</taxon>
        <taxon>Actinomycetes</taxon>
        <taxon>Propionibacteriales</taxon>
        <taxon>Nocardioidaceae</taxon>
        <taxon>Nocardioides</taxon>
    </lineage>
</organism>
<keyword evidence="6" id="KW-0800">Toxin</keyword>
<dbReference type="EMBL" id="FNIC01000002">
    <property type="protein sequence ID" value="SDN31784.1"/>
    <property type="molecule type" value="Genomic_DNA"/>
</dbReference>
<dbReference type="Pfam" id="PF01850">
    <property type="entry name" value="PIN"/>
    <property type="match status" value="1"/>
</dbReference>
<evidence type="ECO:0000256" key="3">
    <source>
        <dbReference type="ARBA" id="ARBA00022723"/>
    </source>
</evidence>
<sequence length="143" mass="15593">MILCDSGPLIAAAASNDADHYACTELFSGLRLAGRRLLVPQTVVAEVGYMLAEWVSTEVEAKFLDALVDGDFEVVNLTTADFARMAELVRRYDDLPLGTTDASVIALAERLGIDEIATLDHRHFRIVRPNHVEALTLLPSIVA</sequence>
<dbReference type="InterPro" id="IPR029060">
    <property type="entry name" value="PIN-like_dom_sf"/>
</dbReference>
<evidence type="ECO:0000256" key="6">
    <source>
        <dbReference type="HAMAP-Rule" id="MF_00265"/>
    </source>
</evidence>
<evidence type="ECO:0000256" key="4">
    <source>
        <dbReference type="ARBA" id="ARBA00022801"/>
    </source>
</evidence>